<dbReference type="OMA" id="WSFESTI"/>
<dbReference type="EMBL" id="JH159173">
    <property type="protein sequence ID" value="EGZ04823.1"/>
    <property type="molecule type" value="Genomic_DNA"/>
</dbReference>
<reference evidence="2 3" key="1">
    <citation type="journal article" date="2006" name="Science">
        <title>Phytophthora genome sequences uncover evolutionary origins and mechanisms of pathogenesis.</title>
        <authorList>
            <person name="Tyler B.M."/>
            <person name="Tripathy S."/>
            <person name="Zhang X."/>
            <person name="Dehal P."/>
            <person name="Jiang R.H."/>
            <person name="Aerts A."/>
            <person name="Arredondo F.D."/>
            <person name="Baxter L."/>
            <person name="Bensasson D."/>
            <person name="Beynon J.L."/>
            <person name="Chapman J."/>
            <person name="Damasceno C.M."/>
            <person name="Dorrance A.E."/>
            <person name="Dou D."/>
            <person name="Dickerman A.W."/>
            <person name="Dubchak I.L."/>
            <person name="Garbelotto M."/>
            <person name="Gijzen M."/>
            <person name="Gordon S.G."/>
            <person name="Govers F."/>
            <person name="Grunwald N.J."/>
            <person name="Huang W."/>
            <person name="Ivors K.L."/>
            <person name="Jones R.W."/>
            <person name="Kamoun S."/>
            <person name="Krampis K."/>
            <person name="Lamour K.H."/>
            <person name="Lee M.K."/>
            <person name="McDonald W.H."/>
            <person name="Medina M."/>
            <person name="Meijer H.J."/>
            <person name="Nordberg E.K."/>
            <person name="Maclean D.J."/>
            <person name="Ospina-Giraldo M.D."/>
            <person name="Morris P.F."/>
            <person name="Phuntumart V."/>
            <person name="Putnam N.H."/>
            <person name="Rash S."/>
            <person name="Rose J.K."/>
            <person name="Sakihama Y."/>
            <person name="Salamov A.A."/>
            <person name="Savidor A."/>
            <person name="Scheuring C.F."/>
            <person name="Smith B.M."/>
            <person name="Sobral B.W."/>
            <person name="Terry A."/>
            <person name="Torto-Alalibo T.A."/>
            <person name="Win J."/>
            <person name="Xu Z."/>
            <person name="Zhang H."/>
            <person name="Grigoriev I.V."/>
            <person name="Rokhsar D.S."/>
            <person name="Boore J.L."/>
        </authorList>
    </citation>
    <scope>NUCLEOTIDE SEQUENCE [LARGE SCALE GENOMIC DNA]</scope>
    <source>
        <strain evidence="2 3">P6497</strain>
    </source>
</reference>
<name>G5AHZ4_PHYSP</name>
<proteinExistence type="predicted"/>
<feature type="region of interest" description="Disordered" evidence="1">
    <location>
        <begin position="88"/>
        <end position="114"/>
    </location>
</feature>
<dbReference type="Proteomes" id="UP000002640">
    <property type="component" value="Unassembled WGS sequence"/>
</dbReference>
<evidence type="ECO:0000313" key="2">
    <source>
        <dbReference type="EMBL" id="EGZ04823.1"/>
    </source>
</evidence>
<dbReference type="STRING" id="1094619.G5AHZ4"/>
<accession>G5AHZ4</accession>
<evidence type="ECO:0000313" key="3">
    <source>
        <dbReference type="Proteomes" id="UP000002640"/>
    </source>
</evidence>
<dbReference type="AlphaFoldDB" id="G5AHZ4"/>
<protein>
    <submittedName>
        <fullName evidence="2">Uncharacterized protein</fullName>
    </submittedName>
</protein>
<organism evidence="2 3">
    <name type="scientific">Phytophthora sojae (strain P6497)</name>
    <name type="common">Soybean stem and root rot agent</name>
    <name type="synonym">Phytophthora megasperma f. sp. glycines</name>
    <dbReference type="NCBI Taxonomy" id="1094619"/>
    <lineage>
        <taxon>Eukaryota</taxon>
        <taxon>Sar</taxon>
        <taxon>Stramenopiles</taxon>
        <taxon>Oomycota</taxon>
        <taxon>Peronosporomycetes</taxon>
        <taxon>Peronosporales</taxon>
        <taxon>Peronosporaceae</taxon>
        <taxon>Phytophthora</taxon>
    </lineage>
</organism>
<keyword evidence="3" id="KW-1185">Reference proteome</keyword>
<dbReference type="RefSeq" id="XP_009539665.1">
    <property type="nucleotide sequence ID" value="XM_009541370.1"/>
</dbReference>
<evidence type="ECO:0000256" key="1">
    <source>
        <dbReference type="SAM" id="MobiDB-lite"/>
    </source>
</evidence>
<dbReference type="InParanoid" id="G5AHZ4"/>
<gene>
    <name evidence="2" type="ORF">PHYSODRAFT_535574</name>
</gene>
<dbReference type="KEGG" id="psoj:PHYSODRAFT_535574"/>
<dbReference type="GeneID" id="20662138"/>
<sequence length="256" mass="27344">MALQVQLTELFAQRSGAPADAAVASRWAGRIHDAFYGASAPSPRVSNRFVELESTLAQTFAGLSAGSESDFWGFAVLVVLPEAEAEQTQPPLAGAANSKPNVRNEKEKKKRSQPNAPLAFMVVNALRVLTTGDSSGRQLTGCRAQGEQNEALRDFCVRGLRDAACVDQKLVVEMVELFAITDIDAQAVRAAAQSLLASKKYTALIKLLTIFSSVGWSFESTIKTMAKSKDWSPAELLAKTFGGPGRSNGLGSAYCV</sequence>